<dbReference type="InterPro" id="IPR047575">
    <property type="entry name" value="Sm"/>
</dbReference>
<keyword evidence="4 6" id="KW-0694">RNA-binding</keyword>
<keyword evidence="8" id="KW-0732">Signal</keyword>
<evidence type="ECO:0000256" key="7">
    <source>
        <dbReference type="SAM" id="MobiDB-lite"/>
    </source>
</evidence>
<dbReference type="SUPFAM" id="SSF50182">
    <property type="entry name" value="Sm-like ribonucleoproteins"/>
    <property type="match status" value="1"/>
</dbReference>
<accession>A0ABN9SEI1</accession>
<dbReference type="InterPro" id="IPR001163">
    <property type="entry name" value="Sm_dom_euk/arc"/>
</dbReference>
<comment type="caution">
    <text evidence="10">The sequence shown here is derived from an EMBL/GenBank/DDBJ whole genome shotgun (WGS) entry which is preliminary data.</text>
</comment>
<dbReference type="Gene3D" id="2.30.30.100">
    <property type="match status" value="1"/>
</dbReference>
<gene>
    <name evidence="6" type="primary">LSM1</name>
    <name evidence="10" type="ORF">PCOR1329_LOCUS29105</name>
</gene>
<comment type="subcellular location">
    <subcellularLocation>
        <location evidence="6">Cytoplasm</location>
    </subcellularLocation>
    <subcellularLocation>
        <location evidence="6">Cytoplasm</location>
        <location evidence="6">P-body</location>
    </subcellularLocation>
</comment>
<reference evidence="10" key="1">
    <citation type="submission" date="2023-10" db="EMBL/GenBank/DDBJ databases">
        <authorList>
            <person name="Chen Y."/>
            <person name="Shah S."/>
            <person name="Dougan E. K."/>
            <person name="Thang M."/>
            <person name="Chan C."/>
        </authorList>
    </citation>
    <scope>NUCLEOTIDE SEQUENCE [LARGE SCALE GENOMIC DNA]</scope>
</reference>
<comment type="subunit">
    <text evidence="6">LSm subunits form a heteromer with a donut shape.</text>
</comment>
<feature type="domain" description="Sm" evidence="9">
    <location>
        <begin position="86"/>
        <end position="163"/>
    </location>
</feature>
<comment type="similarity">
    <text evidence="1 6">Belongs to the snRNP Sm proteins family.</text>
</comment>
<evidence type="ECO:0000256" key="3">
    <source>
        <dbReference type="ARBA" id="ARBA00022664"/>
    </source>
</evidence>
<dbReference type="PANTHER" id="PTHR15588:SF8">
    <property type="entry name" value="U6 SNRNA-ASSOCIATED SM-LIKE PROTEIN LSM1"/>
    <property type="match status" value="1"/>
</dbReference>
<evidence type="ECO:0000256" key="6">
    <source>
        <dbReference type="RuleBase" id="RU365047"/>
    </source>
</evidence>
<evidence type="ECO:0000313" key="10">
    <source>
        <dbReference type="EMBL" id="CAK0830461.1"/>
    </source>
</evidence>
<keyword evidence="2 6" id="KW-0963">Cytoplasm</keyword>
<feature type="chain" id="PRO_5047003874" description="U6 snRNA-associated Sm-like protein LSm1" evidence="8">
    <location>
        <begin position="18"/>
        <end position="207"/>
    </location>
</feature>
<keyword evidence="3 6" id="KW-0507">mRNA processing</keyword>
<evidence type="ECO:0000256" key="1">
    <source>
        <dbReference type="ARBA" id="ARBA00006850"/>
    </source>
</evidence>
<evidence type="ECO:0000256" key="2">
    <source>
        <dbReference type="ARBA" id="ARBA00022490"/>
    </source>
</evidence>
<proteinExistence type="inferred from homology"/>
<dbReference type="InterPro" id="IPR044642">
    <property type="entry name" value="PTHR15588"/>
</dbReference>
<feature type="signal peptide" evidence="8">
    <location>
        <begin position="1"/>
        <end position="17"/>
    </location>
</feature>
<dbReference type="Pfam" id="PF01423">
    <property type="entry name" value="LSM"/>
    <property type="match status" value="1"/>
</dbReference>
<sequence length="207" mass="22648">MWARVACVRGVLAGVAALRADCAGVWGPMRPTDVSQACAFRIHCGSCCGSSCERFIGAGAAWQSMEAAVFDGEAEEASDARKKLPPWASNLEDSVNKRLLIILRDDRKLFGWLRSFDQFANLLVEHTVERHILLEEKLYADVYLGTMLVRGENVCLFGEAAEDAPGEGPLHEAPLAYVLQREAEQEAAEQARGVRRPLDAFADPAEA</sequence>
<name>A0ABN9SEI1_9DINO</name>
<keyword evidence="5 6" id="KW-0687">Ribonucleoprotein</keyword>
<dbReference type="SMART" id="SM00651">
    <property type="entry name" value="Sm"/>
    <property type="match status" value="1"/>
</dbReference>
<dbReference type="EMBL" id="CAUYUJ010010890">
    <property type="protein sequence ID" value="CAK0830461.1"/>
    <property type="molecule type" value="Genomic_DNA"/>
</dbReference>
<dbReference type="Proteomes" id="UP001189429">
    <property type="component" value="Unassembled WGS sequence"/>
</dbReference>
<organism evidence="10 11">
    <name type="scientific">Prorocentrum cordatum</name>
    <dbReference type="NCBI Taxonomy" id="2364126"/>
    <lineage>
        <taxon>Eukaryota</taxon>
        <taxon>Sar</taxon>
        <taxon>Alveolata</taxon>
        <taxon>Dinophyceae</taxon>
        <taxon>Prorocentrales</taxon>
        <taxon>Prorocentraceae</taxon>
        <taxon>Prorocentrum</taxon>
    </lineage>
</organism>
<dbReference type="InterPro" id="IPR034104">
    <property type="entry name" value="Lsm1"/>
</dbReference>
<dbReference type="PROSITE" id="PS52002">
    <property type="entry name" value="SM"/>
    <property type="match status" value="1"/>
</dbReference>
<dbReference type="CDD" id="cd01728">
    <property type="entry name" value="LSm1"/>
    <property type="match status" value="1"/>
</dbReference>
<dbReference type="InterPro" id="IPR010920">
    <property type="entry name" value="LSM_dom_sf"/>
</dbReference>
<protein>
    <recommendedName>
        <fullName evidence="6">U6 snRNA-associated Sm-like protein LSm1</fullName>
    </recommendedName>
</protein>
<feature type="region of interest" description="Disordered" evidence="7">
    <location>
        <begin position="188"/>
        <end position="207"/>
    </location>
</feature>
<keyword evidence="11" id="KW-1185">Reference proteome</keyword>
<dbReference type="PANTHER" id="PTHR15588">
    <property type="entry name" value="LSM1"/>
    <property type="match status" value="1"/>
</dbReference>
<evidence type="ECO:0000256" key="5">
    <source>
        <dbReference type="ARBA" id="ARBA00023274"/>
    </source>
</evidence>
<evidence type="ECO:0000256" key="8">
    <source>
        <dbReference type="SAM" id="SignalP"/>
    </source>
</evidence>
<evidence type="ECO:0000313" key="11">
    <source>
        <dbReference type="Proteomes" id="UP001189429"/>
    </source>
</evidence>
<evidence type="ECO:0000259" key="9">
    <source>
        <dbReference type="PROSITE" id="PS52002"/>
    </source>
</evidence>
<comment type="function">
    <text evidence="6">Probably involved with other LSm subunits in the general process of degradation of mRNAs.</text>
</comment>
<evidence type="ECO:0000256" key="4">
    <source>
        <dbReference type="ARBA" id="ARBA00022884"/>
    </source>
</evidence>